<dbReference type="GO" id="GO:0005737">
    <property type="term" value="C:cytoplasm"/>
    <property type="evidence" value="ECO:0007669"/>
    <property type="project" value="UniProtKB-SubCell"/>
</dbReference>
<feature type="domain" description="Methyltransferase small" evidence="7">
    <location>
        <begin position="161"/>
        <end position="324"/>
    </location>
</feature>
<dbReference type="Proteomes" id="UP000249936">
    <property type="component" value="Unassembled WGS sequence"/>
</dbReference>
<dbReference type="InterPro" id="IPR013675">
    <property type="entry name" value="Mtase_sm_N"/>
</dbReference>
<dbReference type="CDD" id="cd02440">
    <property type="entry name" value="AdoMet_MTases"/>
    <property type="match status" value="1"/>
</dbReference>
<keyword evidence="4 6" id="KW-0808">Transferase</keyword>
<comment type="subunit">
    <text evidence="6">Monomer.</text>
</comment>
<evidence type="ECO:0000256" key="2">
    <source>
        <dbReference type="ARBA" id="ARBA00022552"/>
    </source>
</evidence>
<comment type="similarity">
    <text evidence="6">Belongs to the methyltransferase superfamily. RsmC family.</text>
</comment>
<dbReference type="SUPFAM" id="SSF53335">
    <property type="entry name" value="S-adenosyl-L-methionine-dependent methyltransferases"/>
    <property type="match status" value="1"/>
</dbReference>
<dbReference type="PANTHER" id="PTHR47816:SF4">
    <property type="entry name" value="RIBOSOMAL RNA SMALL SUBUNIT METHYLTRANSFERASE C"/>
    <property type="match status" value="1"/>
</dbReference>
<evidence type="ECO:0000259" key="7">
    <source>
        <dbReference type="Pfam" id="PF05175"/>
    </source>
</evidence>
<dbReference type="PANTHER" id="PTHR47816">
    <property type="entry name" value="RIBOSOMAL RNA SMALL SUBUNIT METHYLTRANSFERASE C"/>
    <property type="match status" value="1"/>
</dbReference>
<evidence type="ECO:0000256" key="4">
    <source>
        <dbReference type="ARBA" id="ARBA00022679"/>
    </source>
</evidence>
<evidence type="ECO:0000313" key="9">
    <source>
        <dbReference type="EMBL" id="SPX43210.1"/>
    </source>
</evidence>
<comment type="subcellular location">
    <subcellularLocation>
        <location evidence="6">Cytoplasm</location>
    </subcellularLocation>
</comment>
<dbReference type="Pfam" id="PF08468">
    <property type="entry name" value="MTS_N"/>
    <property type="match status" value="1"/>
</dbReference>
<evidence type="ECO:0000256" key="3">
    <source>
        <dbReference type="ARBA" id="ARBA00022603"/>
    </source>
</evidence>
<feature type="domain" description="Methyltransferase small N-terminal" evidence="8">
    <location>
        <begin position="6"/>
        <end position="153"/>
    </location>
</feature>
<name>A0A2X1PSB5_HAEIF</name>
<comment type="function">
    <text evidence="6">Specifically methylates the guanine in position 1207 of 16S rRNA in the 30S particle.</text>
</comment>
<evidence type="ECO:0000256" key="6">
    <source>
        <dbReference type="HAMAP-Rule" id="MF_01862"/>
    </source>
</evidence>
<dbReference type="InterPro" id="IPR007848">
    <property type="entry name" value="Small_mtfrase_dom"/>
</dbReference>
<dbReference type="NCBIfam" id="NF007023">
    <property type="entry name" value="PRK09489.1"/>
    <property type="match status" value="1"/>
</dbReference>
<dbReference type="AlphaFoldDB" id="A0A2X1PSB5"/>
<keyword evidence="2 6" id="KW-0698">rRNA processing</keyword>
<dbReference type="InterPro" id="IPR029063">
    <property type="entry name" value="SAM-dependent_MTases_sf"/>
</dbReference>
<dbReference type="EC" id="2.1.1.172" evidence="6"/>
<protein>
    <recommendedName>
        <fullName evidence="6">Ribosomal RNA small subunit methyltransferase C</fullName>
        <ecNumber evidence="6">2.1.1.172</ecNumber>
    </recommendedName>
    <alternativeName>
        <fullName evidence="6">16S rRNA m2G1207 methyltransferase</fullName>
    </alternativeName>
    <alternativeName>
        <fullName evidence="6">rRNA (guanine-N(2)-)-methyltransferase RsmC</fullName>
    </alternativeName>
</protein>
<gene>
    <name evidence="6 9" type="primary">rsmC</name>
    <name evidence="9" type="ORF">NCTC11872_02869</name>
</gene>
<keyword evidence="1 6" id="KW-0963">Cytoplasm</keyword>
<comment type="catalytic activity">
    <reaction evidence="6">
        <text>guanosine(1207) in 16S rRNA + S-adenosyl-L-methionine = N(2)-methylguanosine(1207) in 16S rRNA + S-adenosyl-L-homocysteine + H(+)</text>
        <dbReference type="Rhea" id="RHEA:42736"/>
        <dbReference type="Rhea" id="RHEA-COMP:10213"/>
        <dbReference type="Rhea" id="RHEA-COMP:10214"/>
        <dbReference type="ChEBI" id="CHEBI:15378"/>
        <dbReference type="ChEBI" id="CHEBI:57856"/>
        <dbReference type="ChEBI" id="CHEBI:59789"/>
        <dbReference type="ChEBI" id="CHEBI:74269"/>
        <dbReference type="ChEBI" id="CHEBI:74481"/>
        <dbReference type="EC" id="2.1.1.172"/>
    </reaction>
</comment>
<accession>A0A2X1PSB5</accession>
<keyword evidence="5 6" id="KW-0949">S-adenosyl-L-methionine</keyword>
<dbReference type="PROSITE" id="PS00092">
    <property type="entry name" value="N6_MTASE"/>
    <property type="match status" value="1"/>
</dbReference>
<dbReference type="Pfam" id="PF05175">
    <property type="entry name" value="MTS"/>
    <property type="match status" value="1"/>
</dbReference>
<dbReference type="GO" id="GO:0052914">
    <property type="term" value="F:16S rRNA (guanine(1207)-N(2))-methyltransferase activity"/>
    <property type="evidence" value="ECO:0007669"/>
    <property type="project" value="UniProtKB-EC"/>
</dbReference>
<dbReference type="GO" id="GO:0003676">
    <property type="term" value="F:nucleic acid binding"/>
    <property type="evidence" value="ECO:0007669"/>
    <property type="project" value="InterPro"/>
</dbReference>
<dbReference type="InterPro" id="IPR002052">
    <property type="entry name" value="DNA_methylase_N6_adenine_CS"/>
</dbReference>
<proteinExistence type="inferred from homology"/>
<organism evidence="9 10">
    <name type="scientific">Haemophilus influenzae</name>
    <dbReference type="NCBI Taxonomy" id="727"/>
    <lineage>
        <taxon>Bacteria</taxon>
        <taxon>Pseudomonadati</taxon>
        <taxon>Pseudomonadota</taxon>
        <taxon>Gammaproteobacteria</taxon>
        <taxon>Pasteurellales</taxon>
        <taxon>Pasteurellaceae</taxon>
        <taxon>Haemophilus</taxon>
    </lineage>
</organism>
<reference evidence="9 10" key="1">
    <citation type="submission" date="2018-06" db="EMBL/GenBank/DDBJ databases">
        <authorList>
            <consortium name="Pathogen Informatics"/>
            <person name="Doyle S."/>
        </authorList>
    </citation>
    <scope>NUCLEOTIDE SEQUENCE [LARGE SCALE GENOMIC DNA]</scope>
    <source>
        <strain evidence="9 10">NCTC11872</strain>
    </source>
</reference>
<sequence length="338" mass="37874">MISLESQVLERHLSFFNGKSVLFAGGISDNFPQTLASKCQSIQIWSCYFDYARTQSAVNFSVEFQDQADLIVYYWTKNKQEVNFQLLQLLSQAPIGQEILIIGENRCGVRSVEKTLAPYGEIAKIDSARRCGLYHFSLQNKPNFELKNFWKTYQHSTLEDLTIYSLPGVFSAAELDTGTGLLLSTIDNKIKGKVLDLGCGAGVIGSMIKKCSPNAQITMTDIHAMALESARKTLSENQLQGEVYASDVFSDVQGKFDLIISNPPFHDGIDTAYRAVKELIAQAKWHLNQGGELRIVANSFLPYPELLKQHFNDYQVLVQTGKFKSVFSEKLEKKSPSQ</sequence>
<evidence type="ECO:0000313" key="10">
    <source>
        <dbReference type="Proteomes" id="UP000249936"/>
    </source>
</evidence>
<evidence type="ECO:0000259" key="8">
    <source>
        <dbReference type="Pfam" id="PF08468"/>
    </source>
</evidence>
<evidence type="ECO:0000256" key="5">
    <source>
        <dbReference type="ARBA" id="ARBA00022691"/>
    </source>
</evidence>
<dbReference type="Gene3D" id="3.40.50.150">
    <property type="entry name" value="Vaccinia Virus protein VP39"/>
    <property type="match status" value="2"/>
</dbReference>
<evidence type="ECO:0000256" key="1">
    <source>
        <dbReference type="ARBA" id="ARBA00022490"/>
    </source>
</evidence>
<dbReference type="InterPro" id="IPR046977">
    <property type="entry name" value="RsmC/RlmG"/>
</dbReference>
<keyword evidence="3 6" id="KW-0489">Methyltransferase</keyword>
<dbReference type="EMBL" id="UASK01000012">
    <property type="protein sequence ID" value="SPX43210.1"/>
    <property type="molecule type" value="Genomic_DNA"/>
</dbReference>
<dbReference type="HAMAP" id="MF_01862">
    <property type="entry name" value="16SrRNA_methyltr_C"/>
    <property type="match status" value="1"/>
</dbReference>
<dbReference type="InterPro" id="IPR023543">
    <property type="entry name" value="rRNA_ssu_MeTfrase_C"/>
</dbReference>